<feature type="compositionally biased region" description="Polar residues" evidence="1">
    <location>
        <begin position="511"/>
        <end position="526"/>
    </location>
</feature>
<name>A0A6A5K8Z6_9PLEO</name>
<organism evidence="3 4">
    <name type="scientific">Decorospora gaudefroyi</name>
    <dbReference type="NCBI Taxonomy" id="184978"/>
    <lineage>
        <taxon>Eukaryota</taxon>
        <taxon>Fungi</taxon>
        <taxon>Dikarya</taxon>
        <taxon>Ascomycota</taxon>
        <taxon>Pezizomycotina</taxon>
        <taxon>Dothideomycetes</taxon>
        <taxon>Pleosporomycetidae</taxon>
        <taxon>Pleosporales</taxon>
        <taxon>Pleosporineae</taxon>
        <taxon>Pleosporaceae</taxon>
        <taxon>Decorospora</taxon>
    </lineage>
</organism>
<feature type="domain" description="F-box" evidence="2">
    <location>
        <begin position="22"/>
        <end position="50"/>
    </location>
</feature>
<dbReference type="InterPro" id="IPR032675">
    <property type="entry name" value="LRR_dom_sf"/>
</dbReference>
<protein>
    <recommendedName>
        <fullName evidence="2">F-box domain-containing protein</fullName>
    </recommendedName>
</protein>
<dbReference type="SUPFAM" id="SSF52047">
    <property type="entry name" value="RNI-like"/>
    <property type="match status" value="1"/>
</dbReference>
<keyword evidence="4" id="KW-1185">Reference proteome</keyword>
<evidence type="ECO:0000259" key="2">
    <source>
        <dbReference type="Pfam" id="PF12937"/>
    </source>
</evidence>
<dbReference type="SUPFAM" id="SSF81383">
    <property type="entry name" value="F-box domain"/>
    <property type="match status" value="1"/>
</dbReference>
<reference evidence="3" key="1">
    <citation type="submission" date="2020-01" db="EMBL/GenBank/DDBJ databases">
        <authorList>
            <consortium name="DOE Joint Genome Institute"/>
            <person name="Haridas S."/>
            <person name="Albert R."/>
            <person name="Binder M."/>
            <person name="Bloem J."/>
            <person name="Labutti K."/>
            <person name="Salamov A."/>
            <person name="Andreopoulos B."/>
            <person name="Baker S.E."/>
            <person name="Barry K."/>
            <person name="Bills G."/>
            <person name="Bluhm B.H."/>
            <person name="Cannon C."/>
            <person name="Castanera R."/>
            <person name="Culley D.E."/>
            <person name="Daum C."/>
            <person name="Ezra D."/>
            <person name="Gonzalez J.B."/>
            <person name="Henrissat B."/>
            <person name="Kuo A."/>
            <person name="Liang C."/>
            <person name="Lipzen A."/>
            <person name="Lutzoni F."/>
            <person name="Magnuson J."/>
            <person name="Mondo S."/>
            <person name="Nolan M."/>
            <person name="Ohm R."/>
            <person name="Pangilinan J."/>
            <person name="Park H.-J."/>
            <person name="Ramirez L."/>
            <person name="Alfaro M."/>
            <person name="Sun H."/>
            <person name="Tritt A."/>
            <person name="Yoshinaga Y."/>
            <person name="Zwiers L.-H."/>
            <person name="Turgeon B.G."/>
            <person name="Goodwin S.B."/>
            <person name="Spatafora J.W."/>
            <person name="Crous P.W."/>
            <person name="Grigoriev I.V."/>
        </authorList>
    </citation>
    <scope>NUCLEOTIDE SEQUENCE</scope>
    <source>
        <strain evidence="3">P77</strain>
    </source>
</reference>
<dbReference type="EMBL" id="ML975312">
    <property type="protein sequence ID" value="KAF1833798.1"/>
    <property type="molecule type" value="Genomic_DNA"/>
</dbReference>
<dbReference type="InterPro" id="IPR001810">
    <property type="entry name" value="F-box_dom"/>
</dbReference>
<dbReference type="InterPro" id="IPR036047">
    <property type="entry name" value="F-box-like_dom_sf"/>
</dbReference>
<dbReference type="Gene3D" id="3.80.10.10">
    <property type="entry name" value="Ribonuclease Inhibitor"/>
    <property type="match status" value="1"/>
</dbReference>
<dbReference type="Pfam" id="PF12937">
    <property type="entry name" value="F-box-like"/>
    <property type="match status" value="1"/>
</dbReference>
<evidence type="ECO:0000313" key="4">
    <source>
        <dbReference type="Proteomes" id="UP000800040"/>
    </source>
</evidence>
<accession>A0A6A5K8Z6</accession>
<evidence type="ECO:0000256" key="1">
    <source>
        <dbReference type="SAM" id="MobiDB-lite"/>
    </source>
</evidence>
<evidence type="ECO:0000313" key="3">
    <source>
        <dbReference type="EMBL" id="KAF1833798.1"/>
    </source>
</evidence>
<feature type="compositionally biased region" description="Basic and acidic residues" evidence="1">
    <location>
        <begin position="462"/>
        <end position="481"/>
    </location>
</feature>
<dbReference type="AlphaFoldDB" id="A0A6A5K8Z6"/>
<gene>
    <name evidence="3" type="ORF">BDW02DRAFT_598741</name>
</gene>
<proteinExistence type="predicted"/>
<dbReference type="Proteomes" id="UP000800040">
    <property type="component" value="Unassembled WGS sequence"/>
</dbReference>
<sequence>MDDLLPSYESAIRRDPWILVAPYLPSQDLCSATLVCKKWHGIFTKSLWGNPASHFGVQNDTVYVALTRFKRTLPYVRASVRELTHTLCFPPAHAELYEGPHAEWLRDCLEYLPRLQCLIVDGLPFFDHACLLSLRHPSLRRSSLRPAEFPVFSLRLLDASGCTNATSTGLAEALPHFPDLVSLDLSKTAAARGKAVFSAFKYLRNLRVLNLRGLGLKDVDFSVIAHSIGSRVRSLDVSENYLTDASARLLLECCLKETVVRVHNSRGPLPPVEHEQSGNDMNLFEAENLVGHLRKKLTGGFVGSLAIEEARDVGITHLFISGNAITVEGISGLLLSGRLNVLDAGILPAVIKNTLSGEQEAEMVLPGVSKLTPVLSEYASLKLKYLRINYQVVTEDSPREPALSPRAELSGDFGKYIPLNAHELEVVEPPTSELEAESTAVVEAPGDFSYPVELPGSLPSHGRSDGPSLDRGDSDSDERHANPAPKTKVTSNPLNVKKGPAYAPEPVWVDSPSTPVSTLSGNDENGNPSLARAVRDPQICLSPLTPASDGNISNSPLAPFAVRSRGSSFYFIEDRRARLEFRQSSENRLHPGMLPKLHTLVLTDVPTTTTDMRIINRLTQYISDAAEEAAIARQRARHTYMLPPGRSRAIAEKEYASSLFALRRVVLEMAPPQAAPKKISTSWRAYPTKSTTEDTDSEAFWEAAAYDFSFFDDEECGLPGRESDRTLPLTAMSGLELAPNHTVPPSKPEKVERGRGPLLDVVEEIGKFRREKKAAYNNLVQMGEADPEVEGYWPGAITIFRKPANVETGELDCYGNRYESGWYYR</sequence>
<dbReference type="OrthoDB" id="408631at2759"/>
<feature type="region of interest" description="Disordered" evidence="1">
    <location>
        <begin position="447"/>
        <end position="526"/>
    </location>
</feature>